<dbReference type="InterPro" id="IPR008984">
    <property type="entry name" value="SMAD_FHA_dom_sf"/>
</dbReference>
<keyword evidence="1" id="KW-0597">Phosphoprotein</keyword>
<dbReference type="PANTHER" id="PTHR23308">
    <property type="entry name" value="NUCLEAR INHIBITOR OF PROTEIN PHOSPHATASE-1"/>
    <property type="match status" value="1"/>
</dbReference>
<dbReference type="Proteomes" id="UP000824078">
    <property type="component" value="Unassembled WGS sequence"/>
</dbReference>
<proteinExistence type="predicted"/>
<dbReference type="CDD" id="cd00060">
    <property type="entry name" value="FHA"/>
    <property type="match status" value="1"/>
</dbReference>
<evidence type="ECO:0000313" key="4">
    <source>
        <dbReference type="EMBL" id="HIU23994.1"/>
    </source>
</evidence>
<dbReference type="InterPro" id="IPR000253">
    <property type="entry name" value="FHA_dom"/>
</dbReference>
<feature type="compositionally biased region" description="Low complexity" evidence="2">
    <location>
        <begin position="146"/>
        <end position="174"/>
    </location>
</feature>
<accession>A0A9D1L3V5</accession>
<dbReference type="Gene3D" id="2.60.200.20">
    <property type="match status" value="1"/>
</dbReference>
<dbReference type="InterPro" id="IPR022128">
    <property type="entry name" value="FhaA_N"/>
</dbReference>
<comment type="caution">
    <text evidence="4">The sequence shown here is derived from an EMBL/GenBank/DDBJ whole genome shotgun (WGS) entry which is preliminary data.</text>
</comment>
<evidence type="ECO:0000259" key="3">
    <source>
        <dbReference type="PROSITE" id="PS50006"/>
    </source>
</evidence>
<reference evidence="4" key="1">
    <citation type="submission" date="2020-10" db="EMBL/GenBank/DDBJ databases">
        <authorList>
            <person name="Gilroy R."/>
        </authorList>
    </citation>
    <scope>NUCLEOTIDE SEQUENCE</scope>
    <source>
        <strain evidence="4">ChiHjej12B11-29160</strain>
    </source>
</reference>
<dbReference type="InterPro" id="IPR050923">
    <property type="entry name" value="Cell_Proc_Reg/RNA_Proc"/>
</dbReference>
<dbReference type="InterPro" id="IPR042287">
    <property type="entry name" value="FhaA_N_sf"/>
</dbReference>
<feature type="region of interest" description="Disordered" evidence="2">
    <location>
        <begin position="144"/>
        <end position="189"/>
    </location>
</feature>
<feature type="domain" description="FHA" evidence="3">
    <location>
        <begin position="272"/>
        <end position="322"/>
    </location>
</feature>
<dbReference type="PROSITE" id="PS50006">
    <property type="entry name" value="FHA_DOMAIN"/>
    <property type="match status" value="1"/>
</dbReference>
<feature type="compositionally biased region" description="Low complexity" evidence="2">
    <location>
        <begin position="226"/>
        <end position="250"/>
    </location>
</feature>
<evidence type="ECO:0000313" key="5">
    <source>
        <dbReference type="Proteomes" id="UP000824078"/>
    </source>
</evidence>
<dbReference type="AlphaFoldDB" id="A0A9D1L3V5"/>
<dbReference type="Gene3D" id="3.30.2320.60">
    <property type="entry name" value="FhaA, phosphopeptide-binding domain (DUF3662)"/>
    <property type="match status" value="1"/>
</dbReference>
<feature type="compositionally biased region" description="Pro residues" evidence="2">
    <location>
        <begin position="175"/>
        <end position="185"/>
    </location>
</feature>
<protein>
    <submittedName>
        <fullName evidence="4">DUF3662 and FHA domain-containing protein</fullName>
    </submittedName>
</protein>
<dbReference type="Pfam" id="PF12401">
    <property type="entry name" value="FhaA_N"/>
    <property type="match status" value="1"/>
</dbReference>
<sequence>MNFFNVFEDRIASVFGTSPQGYTEPFSFKKLAKRAAKEMEKETYVINGVDTAPGLYTILVSSADDAVMRPLYGALTNEIAQFVEGQAQSKGYTFVGEPLVRFMVDPSLRSGKFSVFAENVDARTLGRLRAEEISFLEKAPDLAEQRSAAAARRQAPSPTPRSSARARVPQVAVPPQEPVPTPPAVPQEFAPEADGLDVLPANEVNNPMLLSEHATPQPVPNPVAAPVPQTVRRPSQQQEPAQASARPAAPAAACMLIDRKTGQTYNVTSPRAIIGRERNRGGVVLRDPNVSRRHAELSYDGRTWRIADLNSTNGTLVNDVDVDECALRSGDLITLGLTNLEFREN</sequence>
<feature type="region of interest" description="Disordered" evidence="2">
    <location>
        <begin position="211"/>
        <end position="250"/>
    </location>
</feature>
<dbReference type="SMART" id="SM00240">
    <property type="entry name" value="FHA"/>
    <property type="match status" value="1"/>
</dbReference>
<dbReference type="Pfam" id="PF00498">
    <property type="entry name" value="FHA"/>
    <property type="match status" value="1"/>
</dbReference>
<organism evidence="4 5">
    <name type="scientific">Candidatus Coprovicinus avistercoris</name>
    <dbReference type="NCBI Taxonomy" id="2840754"/>
    <lineage>
        <taxon>Bacteria</taxon>
        <taxon>Bacillati</taxon>
        <taxon>Actinomycetota</taxon>
        <taxon>Coriobacteriia</taxon>
        <taxon>Coriobacteriales</taxon>
        <taxon>Coriobacteriaceae</taxon>
        <taxon>Coriobacteriaceae incertae sedis</taxon>
        <taxon>Candidatus Coprovicinus</taxon>
    </lineage>
</organism>
<gene>
    <name evidence="4" type="ORF">IAD17_03640</name>
</gene>
<dbReference type="EMBL" id="DVMQ01000012">
    <property type="protein sequence ID" value="HIU23994.1"/>
    <property type="molecule type" value="Genomic_DNA"/>
</dbReference>
<name>A0A9D1L3V5_9ACTN</name>
<dbReference type="SUPFAM" id="SSF49879">
    <property type="entry name" value="SMAD/FHA domain"/>
    <property type="match status" value="1"/>
</dbReference>
<evidence type="ECO:0000256" key="1">
    <source>
        <dbReference type="ARBA" id="ARBA00022553"/>
    </source>
</evidence>
<evidence type="ECO:0000256" key="2">
    <source>
        <dbReference type="SAM" id="MobiDB-lite"/>
    </source>
</evidence>
<reference evidence="4" key="2">
    <citation type="journal article" date="2021" name="PeerJ">
        <title>Extensive microbial diversity within the chicken gut microbiome revealed by metagenomics and culture.</title>
        <authorList>
            <person name="Gilroy R."/>
            <person name="Ravi A."/>
            <person name="Getino M."/>
            <person name="Pursley I."/>
            <person name="Horton D.L."/>
            <person name="Alikhan N.F."/>
            <person name="Baker D."/>
            <person name="Gharbi K."/>
            <person name="Hall N."/>
            <person name="Watson M."/>
            <person name="Adriaenssens E.M."/>
            <person name="Foster-Nyarko E."/>
            <person name="Jarju S."/>
            <person name="Secka A."/>
            <person name="Antonio M."/>
            <person name="Oren A."/>
            <person name="Chaudhuri R.R."/>
            <person name="La Ragione R."/>
            <person name="Hildebrand F."/>
            <person name="Pallen M.J."/>
        </authorList>
    </citation>
    <scope>NUCLEOTIDE SEQUENCE</scope>
    <source>
        <strain evidence="4">ChiHjej12B11-29160</strain>
    </source>
</reference>